<dbReference type="OrthoDB" id="10635848at2759"/>
<keyword evidence="2" id="KW-1185">Reference proteome</keyword>
<sequence length="99" mass="10976">MYMVDRVQHGKDRSFRKYISAQKRSSERGTVAEKGELKTMELFVKQSTTSNCNETVVGSTSTWFEDPTARGKALSNSSPTIRSNISNVSVTGETFESST</sequence>
<accession>A0A3P7JNH4</accession>
<proteinExistence type="predicted"/>
<name>A0A3P7JNH4_LITSI</name>
<protein>
    <submittedName>
        <fullName evidence="1">Uncharacterized protein</fullName>
    </submittedName>
</protein>
<dbReference type="Proteomes" id="UP000277928">
    <property type="component" value="Unassembled WGS sequence"/>
</dbReference>
<dbReference type="AlphaFoldDB" id="A0A3P7JNH4"/>
<evidence type="ECO:0000313" key="1">
    <source>
        <dbReference type="EMBL" id="VDM92474.1"/>
    </source>
</evidence>
<evidence type="ECO:0000313" key="2">
    <source>
        <dbReference type="Proteomes" id="UP000277928"/>
    </source>
</evidence>
<gene>
    <name evidence="1" type="ORF">NLS_LOCUS9804</name>
</gene>
<dbReference type="EMBL" id="UYRX01001961">
    <property type="protein sequence ID" value="VDM92474.1"/>
    <property type="molecule type" value="Genomic_DNA"/>
</dbReference>
<organism evidence="1 2">
    <name type="scientific">Litomosoides sigmodontis</name>
    <name type="common">Filarial nematode worm</name>
    <dbReference type="NCBI Taxonomy" id="42156"/>
    <lineage>
        <taxon>Eukaryota</taxon>
        <taxon>Metazoa</taxon>
        <taxon>Ecdysozoa</taxon>
        <taxon>Nematoda</taxon>
        <taxon>Chromadorea</taxon>
        <taxon>Rhabditida</taxon>
        <taxon>Spirurina</taxon>
        <taxon>Spiruromorpha</taxon>
        <taxon>Filarioidea</taxon>
        <taxon>Onchocercidae</taxon>
        <taxon>Litomosoides</taxon>
    </lineage>
</organism>
<reference evidence="1 2" key="1">
    <citation type="submission" date="2018-08" db="EMBL/GenBank/DDBJ databases">
        <authorList>
            <person name="Laetsch R D."/>
            <person name="Stevens L."/>
            <person name="Kumar S."/>
            <person name="Blaxter L. M."/>
        </authorList>
    </citation>
    <scope>NUCLEOTIDE SEQUENCE [LARGE SCALE GENOMIC DNA]</scope>
</reference>